<keyword evidence="2" id="KW-1185">Reference proteome</keyword>
<protein>
    <submittedName>
        <fullName evidence="1">Carboxylate-amine ligase YbdK</fullName>
    </submittedName>
</protein>
<name>A0A5C6C751_9BACT</name>
<organism evidence="1 2">
    <name type="scientific">Allorhodopirellula heiligendammensis</name>
    <dbReference type="NCBI Taxonomy" id="2714739"/>
    <lineage>
        <taxon>Bacteria</taxon>
        <taxon>Pseudomonadati</taxon>
        <taxon>Planctomycetota</taxon>
        <taxon>Planctomycetia</taxon>
        <taxon>Pirellulales</taxon>
        <taxon>Pirellulaceae</taxon>
        <taxon>Allorhodopirellula</taxon>
    </lineage>
</organism>
<dbReference type="EMBL" id="SJPU01000001">
    <property type="protein sequence ID" value="TWU19144.1"/>
    <property type="molecule type" value="Genomic_DNA"/>
</dbReference>
<dbReference type="PANTHER" id="PTHR36510">
    <property type="entry name" value="GLUTAMATE--CYSTEINE LIGASE 2-RELATED"/>
    <property type="match status" value="1"/>
</dbReference>
<dbReference type="InterPro" id="IPR014746">
    <property type="entry name" value="Gln_synth/guanido_kin_cat_dom"/>
</dbReference>
<evidence type="ECO:0000313" key="2">
    <source>
        <dbReference type="Proteomes" id="UP000319908"/>
    </source>
</evidence>
<evidence type="ECO:0000313" key="1">
    <source>
        <dbReference type="EMBL" id="TWU19144.1"/>
    </source>
</evidence>
<accession>A0A5C6C751</accession>
<dbReference type="Pfam" id="PF04107">
    <property type="entry name" value="GCS2"/>
    <property type="match status" value="1"/>
</dbReference>
<reference evidence="1 2" key="1">
    <citation type="journal article" date="2020" name="Antonie Van Leeuwenhoek">
        <title>Rhodopirellula heiligendammensis sp. nov., Rhodopirellula pilleata sp. nov., and Rhodopirellula solitaria sp. nov. isolated from natural or artificial marine surfaces in Northern Germany and California, USA, and emended description of the genus Rhodopirellula.</title>
        <authorList>
            <person name="Kallscheuer N."/>
            <person name="Wiegand S."/>
            <person name="Jogler M."/>
            <person name="Boedeker C."/>
            <person name="Peeters S.H."/>
            <person name="Rast P."/>
            <person name="Heuer A."/>
            <person name="Jetten M.S.M."/>
            <person name="Rohde M."/>
            <person name="Jogler C."/>
        </authorList>
    </citation>
    <scope>NUCLEOTIDE SEQUENCE [LARGE SCALE GENOMIC DNA]</scope>
    <source>
        <strain evidence="1 2">Poly21</strain>
    </source>
</reference>
<keyword evidence="1" id="KW-0436">Ligase</keyword>
<gene>
    <name evidence="1" type="primary">ybdK</name>
    <name evidence="1" type="ORF">Poly21_13150</name>
</gene>
<dbReference type="Gene3D" id="3.30.590.20">
    <property type="match status" value="1"/>
</dbReference>
<dbReference type="Proteomes" id="UP000319908">
    <property type="component" value="Unassembled WGS sequence"/>
</dbReference>
<comment type="caution">
    <text evidence="1">The sequence shown here is derived from an EMBL/GenBank/DDBJ whole genome shotgun (WGS) entry which is preliminary data.</text>
</comment>
<dbReference type="GO" id="GO:0042398">
    <property type="term" value="P:modified amino acid biosynthetic process"/>
    <property type="evidence" value="ECO:0007669"/>
    <property type="project" value="InterPro"/>
</dbReference>
<sequence length="428" mass="47309">MTLEKIEMFEAFGIELEYMLVDQESLEVRPVADEVLARLSSIATAKANRADPSPVAIGDCSDVSLGNITWSNELAAHVIELKVSEPTANLRELSSNFESAIKDLRPILRSSGIRLLPTGMHPWMNPKTQTVLWQHENQAIYQAFDRVFNCETHGWSNVQSVHLNLPFANENEFARLHAAVRLVLPILPALSASSPVVDGALTGSLDSRLLHYAAHCHAVPSLTGNLIPEAVFDEATYRREIFSSIEHDICPHDQAGVFDVEFLNARGAIARFDRGSIEIRVMDVQEYPGADVAICAAVIALLKELVSEKHSSFLTQKSHTTAQLRQSFDRVCVDAENAMIDDAMYLHALGIESSASTAGDVWKTLLSRLRHSDNVVAGLFAPLEIIQQHGTLATRIARALGPAFTREDLQDVYHQLADCVEVWEPFQP</sequence>
<dbReference type="InterPro" id="IPR050141">
    <property type="entry name" value="GCL_type2/YbdK_subfam"/>
</dbReference>
<proteinExistence type="predicted"/>
<dbReference type="SUPFAM" id="SSF55931">
    <property type="entry name" value="Glutamine synthetase/guanido kinase"/>
    <property type="match status" value="1"/>
</dbReference>
<dbReference type="AlphaFoldDB" id="A0A5C6C751"/>
<dbReference type="InterPro" id="IPR006336">
    <property type="entry name" value="GCS2"/>
</dbReference>
<dbReference type="PANTHER" id="PTHR36510:SF1">
    <property type="entry name" value="GLUTAMATE--CYSTEINE LIGASE 2-RELATED"/>
    <property type="match status" value="1"/>
</dbReference>
<dbReference type="GO" id="GO:0004357">
    <property type="term" value="F:glutamate-cysteine ligase activity"/>
    <property type="evidence" value="ECO:0007669"/>
    <property type="project" value="InterPro"/>
</dbReference>